<feature type="transmembrane region" description="Helical" evidence="1">
    <location>
        <begin position="230"/>
        <end position="251"/>
    </location>
</feature>
<gene>
    <name evidence="2" type="ORF">PFR001_LOCUS3396</name>
    <name evidence="3" type="ORF">PFR002_LOCUS6861</name>
</gene>
<dbReference type="AlphaFoldDB" id="A0AAV0U9F0"/>
<evidence type="ECO:0000313" key="4">
    <source>
        <dbReference type="Proteomes" id="UP001157938"/>
    </source>
</evidence>
<evidence type="ECO:0000313" key="5">
    <source>
        <dbReference type="Proteomes" id="UP001159659"/>
    </source>
</evidence>
<keyword evidence="4" id="KW-1185">Reference proteome</keyword>
<dbReference type="EMBL" id="CAKLBC010000725">
    <property type="protein sequence ID" value="CAH0487874.1"/>
    <property type="molecule type" value="Genomic_DNA"/>
</dbReference>
<proteinExistence type="predicted"/>
<evidence type="ECO:0000313" key="2">
    <source>
        <dbReference type="EMBL" id="CAH0487874.1"/>
    </source>
</evidence>
<accession>A0AAV0U9F0</accession>
<dbReference type="Proteomes" id="UP001157938">
    <property type="component" value="Unassembled WGS sequence"/>
</dbReference>
<evidence type="ECO:0000256" key="1">
    <source>
        <dbReference type="SAM" id="Phobius"/>
    </source>
</evidence>
<dbReference type="Proteomes" id="UP001159659">
    <property type="component" value="Unassembled WGS sequence"/>
</dbReference>
<keyword evidence="1" id="KW-1133">Transmembrane helix</keyword>
<protein>
    <submittedName>
        <fullName evidence="3">Uncharacterized protein</fullName>
    </submittedName>
</protein>
<reference evidence="3" key="2">
    <citation type="submission" date="2022-12" db="EMBL/GenBank/DDBJ databases">
        <authorList>
            <person name="Webb A."/>
        </authorList>
    </citation>
    <scope>NUCLEOTIDE SEQUENCE</scope>
    <source>
        <strain evidence="3">Pf2</strain>
    </source>
</reference>
<organism evidence="3 5">
    <name type="scientific">Peronospora farinosa</name>
    <dbReference type="NCBI Taxonomy" id="134698"/>
    <lineage>
        <taxon>Eukaryota</taxon>
        <taxon>Sar</taxon>
        <taxon>Stramenopiles</taxon>
        <taxon>Oomycota</taxon>
        <taxon>Peronosporomycetes</taxon>
        <taxon>Peronosporales</taxon>
        <taxon>Peronosporaceae</taxon>
        <taxon>Peronospora</taxon>
    </lineage>
</organism>
<keyword evidence="1" id="KW-0472">Membrane</keyword>
<reference evidence="2 4" key="1">
    <citation type="submission" date="2021-11" db="EMBL/GenBank/DDBJ databases">
        <authorList>
            <person name="Islam A."/>
            <person name="Islam S."/>
            <person name="Flora M.S."/>
            <person name="Rahman M."/>
            <person name="Ziaur R.M."/>
            <person name="Epstein J.H."/>
            <person name="Hassan M."/>
            <person name="Klassen M."/>
            <person name="Woodard K."/>
            <person name="Webb A."/>
            <person name="Webby R.J."/>
            <person name="El Zowalaty M.E."/>
        </authorList>
    </citation>
    <scope>NUCLEOTIDE SEQUENCE [LARGE SCALE GENOMIC DNA]</scope>
    <source>
        <strain evidence="2">Pf1</strain>
    </source>
</reference>
<dbReference type="EMBL" id="CANTFK010000888">
    <property type="protein sequence ID" value="CAI5732348.1"/>
    <property type="molecule type" value="Genomic_DNA"/>
</dbReference>
<comment type="caution">
    <text evidence="3">The sequence shown here is derived from an EMBL/GenBank/DDBJ whole genome shotgun (WGS) entry which is preliminary data.</text>
</comment>
<sequence>MADPRTAIPVSVFRHDEEEPEDEDTLMNIPTSGRSSALMVKPPPLQVPEAGRSLQHEINDEIVYPWLHTKSSTVNDTTESSVMIPTTLYGLVHSESDPWVREGETTALLAGSLQDSKSNVRWEVNSSLEYGTNVEMKHRHSILRMSASKTSSSCHELRKSASVEFKFDHVHLKAAQSLYASTSSLGREPRRLTVEEKAELYRIRPDLEIGPVPFFHEKVDELKRRNQRRIIFAMFGGMISVVLLLVFFSMWEYN</sequence>
<keyword evidence="1" id="KW-0812">Transmembrane</keyword>
<evidence type="ECO:0000313" key="3">
    <source>
        <dbReference type="EMBL" id="CAI5732348.1"/>
    </source>
</evidence>
<name>A0AAV0U9F0_9STRA</name>